<organism evidence="12 13">
    <name type="scientific">Comamonas nitrativorans</name>
    <dbReference type="NCBI Taxonomy" id="108437"/>
    <lineage>
        <taxon>Bacteria</taxon>
        <taxon>Pseudomonadati</taxon>
        <taxon>Pseudomonadota</taxon>
        <taxon>Betaproteobacteria</taxon>
        <taxon>Burkholderiales</taxon>
        <taxon>Comamonadaceae</taxon>
        <taxon>Comamonas</taxon>
    </lineage>
</organism>
<evidence type="ECO:0000256" key="6">
    <source>
        <dbReference type="ARBA" id="ARBA00022723"/>
    </source>
</evidence>
<comment type="caution">
    <text evidence="12">The sequence shown here is derived from an EMBL/GenBank/DDBJ whole genome shotgun (WGS) entry which is preliminary data.</text>
</comment>
<feature type="binding site" evidence="10">
    <location>
        <position position="9"/>
    </location>
    <ligand>
        <name>Mg(2+)</name>
        <dbReference type="ChEBI" id="CHEBI:18420"/>
        <label>2</label>
    </ligand>
</feature>
<proteinExistence type="inferred from homology"/>
<name>A0ABV9H0U5_9BURK</name>
<evidence type="ECO:0000256" key="1">
    <source>
        <dbReference type="ARBA" id="ARBA00000077"/>
    </source>
</evidence>
<evidence type="ECO:0000256" key="9">
    <source>
        <dbReference type="ARBA" id="ARBA00022842"/>
    </source>
</evidence>
<dbReference type="InterPro" id="IPR050092">
    <property type="entry name" value="RNase_H"/>
</dbReference>
<dbReference type="CDD" id="cd09278">
    <property type="entry name" value="RNase_HI_prokaryote_like"/>
    <property type="match status" value="1"/>
</dbReference>
<keyword evidence="7 10" id="KW-0255">Endonuclease</keyword>
<dbReference type="Pfam" id="PF00075">
    <property type="entry name" value="RNase_H"/>
    <property type="match status" value="1"/>
</dbReference>
<dbReference type="EMBL" id="JBHSEW010000011">
    <property type="protein sequence ID" value="MFC4623106.1"/>
    <property type="molecule type" value="Genomic_DNA"/>
</dbReference>
<dbReference type="PANTHER" id="PTHR10642:SF26">
    <property type="entry name" value="RIBONUCLEASE H1"/>
    <property type="match status" value="1"/>
</dbReference>
<keyword evidence="10" id="KW-0963">Cytoplasm</keyword>
<feature type="binding site" evidence="10">
    <location>
        <position position="47"/>
    </location>
    <ligand>
        <name>Mg(2+)</name>
        <dbReference type="ChEBI" id="CHEBI:18420"/>
        <label>1</label>
    </ligand>
</feature>
<evidence type="ECO:0000256" key="10">
    <source>
        <dbReference type="HAMAP-Rule" id="MF_00042"/>
    </source>
</evidence>
<gene>
    <name evidence="10 12" type="primary">rnhA</name>
    <name evidence="12" type="ORF">ACFO3A_12885</name>
</gene>
<comment type="cofactor">
    <cofactor evidence="10">
        <name>Mg(2+)</name>
        <dbReference type="ChEBI" id="CHEBI:18420"/>
    </cofactor>
    <text evidence="10">Binds 1 Mg(2+) ion per subunit. May bind a second metal ion at a regulatory site, or after substrate binding.</text>
</comment>
<accession>A0ABV9H0U5</accession>
<dbReference type="PROSITE" id="PS50879">
    <property type="entry name" value="RNASE_H_1"/>
    <property type="match status" value="1"/>
</dbReference>
<feature type="binding site" evidence="10">
    <location>
        <position position="135"/>
    </location>
    <ligand>
        <name>Mg(2+)</name>
        <dbReference type="ChEBI" id="CHEBI:18420"/>
        <label>2</label>
    </ligand>
</feature>
<keyword evidence="13" id="KW-1185">Reference proteome</keyword>
<keyword evidence="8 10" id="KW-0378">Hydrolase</keyword>
<comment type="catalytic activity">
    <reaction evidence="1 10">
        <text>Endonucleolytic cleavage to 5'-phosphomonoester.</text>
        <dbReference type="EC" id="3.1.26.4"/>
    </reaction>
</comment>
<dbReference type="NCBIfam" id="NF001236">
    <property type="entry name" value="PRK00203.1"/>
    <property type="match status" value="1"/>
</dbReference>
<keyword evidence="5 10" id="KW-0540">Nuclease</keyword>
<keyword evidence="9 10" id="KW-0460">Magnesium</keyword>
<evidence type="ECO:0000256" key="4">
    <source>
        <dbReference type="ARBA" id="ARBA00012180"/>
    </source>
</evidence>
<dbReference type="InterPro" id="IPR002156">
    <property type="entry name" value="RNaseH_domain"/>
</dbReference>
<protein>
    <recommendedName>
        <fullName evidence="4 10">Ribonuclease H</fullName>
        <shortName evidence="10">RNase H</shortName>
        <ecNumber evidence="4 10">3.1.26.4</ecNumber>
    </recommendedName>
</protein>
<feature type="binding site" evidence="10">
    <location>
        <position position="9"/>
    </location>
    <ligand>
        <name>Mg(2+)</name>
        <dbReference type="ChEBI" id="CHEBI:18420"/>
        <label>1</label>
    </ligand>
</feature>
<reference evidence="13" key="1">
    <citation type="journal article" date="2019" name="Int. J. Syst. Evol. Microbiol.">
        <title>The Global Catalogue of Microorganisms (GCM) 10K type strain sequencing project: providing services to taxonomists for standard genome sequencing and annotation.</title>
        <authorList>
            <consortium name="The Broad Institute Genomics Platform"/>
            <consortium name="The Broad Institute Genome Sequencing Center for Infectious Disease"/>
            <person name="Wu L."/>
            <person name="Ma J."/>
        </authorList>
    </citation>
    <scope>NUCLEOTIDE SEQUENCE [LARGE SCALE GENOMIC DNA]</scope>
    <source>
        <strain evidence="13">JCM 11650</strain>
    </source>
</reference>
<dbReference type="SUPFAM" id="SSF53098">
    <property type="entry name" value="Ribonuclease H-like"/>
    <property type="match status" value="1"/>
</dbReference>
<dbReference type="InterPro" id="IPR022892">
    <property type="entry name" value="RNaseHI"/>
</dbReference>
<dbReference type="HAMAP" id="MF_00042">
    <property type="entry name" value="RNase_H"/>
    <property type="match status" value="1"/>
</dbReference>
<dbReference type="PANTHER" id="PTHR10642">
    <property type="entry name" value="RIBONUCLEASE H1"/>
    <property type="match status" value="1"/>
</dbReference>
<dbReference type="Gene3D" id="3.30.420.10">
    <property type="entry name" value="Ribonuclease H-like superfamily/Ribonuclease H"/>
    <property type="match status" value="1"/>
</dbReference>
<evidence type="ECO:0000256" key="8">
    <source>
        <dbReference type="ARBA" id="ARBA00022801"/>
    </source>
</evidence>
<evidence type="ECO:0000256" key="2">
    <source>
        <dbReference type="ARBA" id="ARBA00005300"/>
    </source>
</evidence>
<feature type="domain" description="RNase H type-1" evidence="11">
    <location>
        <begin position="1"/>
        <end position="143"/>
    </location>
</feature>
<dbReference type="GO" id="GO:0004523">
    <property type="term" value="F:RNA-DNA hybrid ribonuclease activity"/>
    <property type="evidence" value="ECO:0007669"/>
    <property type="project" value="UniProtKB-EC"/>
</dbReference>
<evidence type="ECO:0000259" key="11">
    <source>
        <dbReference type="PROSITE" id="PS50879"/>
    </source>
</evidence>
<feature type="binding site" evidence="10">
    <location>
        <position position="69"/>
    </location>
    <ligand>
        <name>Mg(2+)</name>
        <dbReference type="ChEBI" id="CHEBI:18420"/>
        <label>1</label>
    </ligand>
</feature>
<dbReference type="InterPro" id="IPR012337">
    <property type="entry name" value="RNaseH-like_sf"/>
</dbReference>
<dbReference type="Proteomes" id="UP001595967">
    <property type="component" value="Unassembled WGS sequence"/>
</dbReference>
<evidence type="ECO:0000256" key="5">
    <source>
        <dbReference type="ARBA" id="ARBA00022722"/>
    </source>
</evidence>
<comment type="function">
    <text evidence="10">Endonuclease that specifically degrades the RNA of RNA-DNA hybrids.</text>
</comment>
<keyword evidence="6 10" id="KW-0479">Metal-binding</keyword>
<comment type="subunit">
    <text evidence="3 10">Monomer.</text>
</comment>
<evidence type="ECO:0000313" key="13">
    <source>
        <dbReference type="Proteomes" id="UP001595967"/>
    </source>
</evidence>
<dbReference type="EC" id="3.1.26.4" evidence="4 10"/>
<evidence type="ECO:0000313" key="12">
    <source>
        <dbReference type="EMBL" id="MFC4623106.1"/>
    </source>
</evidence>
<dbReference type="InterPro" id="IPR036397">
    <property type="entry name" value="RNaseH_sf"/>
</dbReference>
<dbReference type="RefSeq" id="WP_377727036.1">
    <property type="nucleotide sequence ID" value="NZ_JBHSEW010000011.1"/>
</dbReference>
<sequence>MNHVVIYTDGACKGNPGPGGWGVLLQSGTHRKELYGGERHTTNNRMELTAVIEALQALKRPCDVQLYLDSQYVRQGITEWIHGWKAKGWVTASKQPVKNADLWRALDALVQNAGHRITWHWVKGHAGDEGNERADALANLGVEQVLA</sequence>
<comment type="similarity">
    <text evidence="2 10">Belongs to the RNase H family.</text>
</comment>
<evidence type="ECO:0000256" key="3">
    <source>
        <dbReference type="ARBA" id="ARBA00011245"/>
    </source>
</evidence>
<evidence type="ECO:0000256" key="7">
    <source>
        <dbReference type="ARBA" id="ARBA00022759"/>
    </source>
</evidence>
<comment type="subcellular location">
    <subcellularLocation>
        <location evidence="10">Cytoplasm</location>
    </subcellularLocation>
</comment>